<feature type="domain" description="Flagellar M-ring C-terminal" evidence="17">
    <location>
        <begin position="254"/>
        <end position="434"/>
    </location>
</feature>
<keyword evidence="8 15" id="KW-1133">Transmembrane helix</keyword>
<keyword evidence="6" id="KW-1003">Cell membrane</keyword>
<name>A0A0N1KHK7_9GAMM</name>
<evidence type="ECO:0000259" key="16">
    <source>
        <dbReference type="Pfam" id="PF01514"/>
    </source>
</evidence>
<evidence type="ECO:0000256" key="12">
    <source>
        <dbReference type="PIRNR" id="PIRNR004862"/>
    </source>
</evidence>
<evidence type="ECO:0000313" key="18">
    <source>
        <dbReference type="EMBL" id="KPD02318.1"/>
    </source>
</evidence>
<dbReference type="NCBIfam" id="TIGR00206">
    <property type="entry name" value="fliF"/>
    <property type="match status" value="1"/>
</dbReference>
<dbReference type="AlphaFoldDB" id="A0A0N1KHK7"/>
<accession>A0A0N1KHK7</accession>
<feature type="compositionally biased region" description="Low complexity" evidence="14">
    <location>
        <begin position="294"/>
        <end position="305"/>
    </location>
</feature>
<evidence type="ECO:0000256" key="3">
    <source>
        <dbReference type="ARBA" id="ARBA00004651"/>
    </source>
</evidence>
<keyword evidence="9 15" id="KW-0472">Membrane</keyword>
<evidence type="ECO:0000313" key="19">
    <source>
        <dbReference type="Proteomes" id="UP000053226"/>
    </source>
</evidence>
<feature type="compositionally biased region" description="Polar residues" evidence="14">
    <location>
        <begin position="281"/>
        <end position="293"/>
    </location>
</feature>
<evidence type="ECO:0000256" key="11">
    <source>
        <dbReference type="ARBA" id="ARBA00025936"/>
    </source>
</evidence>
<comment type="subunit">
    <text evidence="11">The basal body constitutes a major portion of the flagellar organelle and consists of four rings (L,P,S, and M) mounted on a central rod. The M ring is integral to the inner membrane of the cell and may be connected to the flagellar rod via the S ring. The S (supramembrane ring) lies just distal to the M ring. The L and P rings lie in the outer membrane and the periplasmic space, respectively.</text>
</comment>
<comment type="subcellular location">
    <subcellularLocation>
        <location evidence="2 12">Bacterial flagellum basal body</location>
    </subcellularLocation>
    <subcellularLocation>
        <location evidence="3">Cell membrane</location>
        <topology evidence="3">Multi-pass membrane protein</topology>
    </subcellularLocation>
</comment>
<comment type="similarity">
    <text evidence="4 12">Belongs to the FliF family.</text>
</comment>
<dbReference type="GO" id="GO:0005886">
    <property type="term" value="C:plasma membrane"/>
    <property type="evidence" value="ECO:0007669"/>
    <property type="project" value="UniProtKB-SubCell"/>
</dbReference>
<feature type="coiled-coil region" evidence="13">
    <location>
        <begin position="496"/>
        <end position="525"/>
    </location>
</feature>
<keyword evidence="19" id="KW-1185">Reference proteome</keyword>
<evidence type="ECO:0000256" key="9">
    <source>
        <dbReference type="ARBA" id="ARBA00023136"/>
    </source>
</evidence>
<feature type="compositionally biased region" description="Polar residues" evidence="14">
    <location>
        <begin position="342"/>
        <end position="351"/>
    </location>
</feature>
<gene>
    <name evidence="18" type="ORF">M992_2321</name>
</gene>
<dbReference type="PANTHER" id="PTHR30046:SF0">
    <property type="entry name" value="FLAGELLAR M-RING PROTEIN"/>
    <property type="match status" value="1"/>
</dbReference>
<dbReference type="Gene3D" id="3.30.300.30">
    <property type="match status" value="1"/>
</dbReference>
<keyword evidence="10 12" id="KW-0975">Bacterial flagellum</keyword>
<sequence>MSAINTSVSPTAKFAAIMQKIKSDHKIPLIISSAMAITIFLSLFLWLQGTEYRPLFTHLTDQDGGEVVTQLNQMNVPYKFSEHGAAILVPSDQVHEIRLKLAQLGLPKGGNIGFELLDQEKFGLSQFSEQINYQRALEGELSRTIESLGVVNKARVHLAFPKPTLFVREQKQPTASVTLSVQDGRVLDEGQINGIVHLISGSVSGLPATNVTIVDQAGRLLSHPQGIGQDLDTSQLKYVQTIENRYQQRIESILSPLVGKGNVHAQVTAQMNFAKTEETSEQYSPNQQTENATIRSRQISSSQQQHDFLANGVPGALSNQPVATPAPESNAKNAPSAKNSAETTQKINGNQRLDETTNFEVDRHVRHTQHQVGQLQRLSVAVIVNYQENIAKGAKDINLPIPTDKLQQIELLAKDAVGFSLERGDSLNIVNAPFEQIIGEDLIDDIPLWKDPIFLSFIIDIGRYLLFGLVALGLWRGMIKPQIIKQKAARIAARTEAEHQDKLRIEQLERQKIEQEEASRRTQAKYRVTAEMQGVRLKEMAQQDPRAIAMIIRDWMGKE</sequence>
<keyword evidence="18" id="KW-0966">Cell projection</keyword>
<feature type="domain" description="Flagellar M-ring N-terminal" evidence="16">
    <location>
        <begin position="48"/>
        <end position="222"/>
    </location>
</feature>
<dbReference type="OrthoDB" id="8554211at2"/>
<evidence type="ECO:0000256" key="13">
    <source>
        <dbReference type="SAM" id="Coils"/>
    </source>
</evidence>
<feature type="compositionally biased region" description="Low complexity" evidence="14">
    <location>
        <begin position="329"/>
        <end position="341"/>
    </location>
</feature>
<evidence type="ECO:0000256" key="5">
    <source>
        <dbReference type="ARBA" id="ARBA00017949"/>
    </source>
</evidence>
<keyword evidence="13" id="KW-0175">Coiled coil</keyword>
<evidence type="ECO:0000256" key="8">
    <source>
        <dbReference type="ARBA" id="ARBA00022989"/>
    </source>
</evidence>
<dbReference type="GO" id="GO:0009431">
    <property type="term" value="C:bacterial-type flagellum basal body, MS ring"/>
    <property type="evidence" value="ECO:0007669"/>
    <property type="project" value="InterPro"/>
</dbReference>
<dbReference type="PRINTS" id="PR01009">
    <property type="entry name" value="FLGMRINGFLIF"/>
</dbReference>
<comment type="caution">
    <text evidence="18">The sequence shown here is derived from an EMBL/GenBank/DDBJ whole genome shotgun (WGS) entry which is preliminary data.</text>
</comment>
<dbReference type="Pfam" id="PF01514">
    <property type="entry name" value="YscJ_FliF"/>
    <property type="match status" value="1"/>
</dbReference>
<dbReference type="GO" id="GO:0071973">
    <property type="term" value="P:bacterial-type flagellum-dependent cell motility"/>
    <property type="evidence" value="ECO:0007669"/>
    <property type="project" value="InterPro"/>
</dbReference>
<dbReference type="PIRSF" id="PIRSF004862">
    <property type="entry name" value="FliF"/>
    <property type="match status" value="1"/>
</dbReference>
<evidence type="ECO:0000259" key="17">
    <source>
        <dbReference type="Pfam" id="PF08345"/>
    </source>
</evidence>
<keyword evidence="18" id="KW-0282">Flagellum</keyword>
<proteinExistence type="inferred from homology"/>
<dbReference type="Pfam" id="PF08345">
    <property type="entry name" value="YscJ_FliF_C"/>
    <property type="match status" value="1"/>
</dbReference>
<evidence type="ECO:0000256" key="1">
    <source>
        <dbReference type="ARBA" id="ARBA00003820"/>
    </source>
</evidence>
<dbReference type="InterPro" id="IPR045851">
    <property type="entry name" value="AMP-bd_C_sf"/>
</dbReference>
<dbReference type="InterPro" id="IPR006182">
    <property type="entry name" value="FliF_N_dom"/>
</dbReference>
<evidence type="ECO:0000256" key="4">
    <source>
        <dbReference type="ARBA" id="ARBA00007971"/>
    </source>
</evidence>
<dbReference type="EMBL" id="LGAA01000022">
    <property type="protein sequence ID" value="KPD02318.1"/>
    <property type="molecule type" value="Genomic_DNA"/>
</dbReference>
<protein>
    <recommendedName>
        <fullName evidence="5 12">Flagellar M-ring protein</fullName>
    </recommendedName>
</protein>
<dbReference type="GO" id="GO:0003774">
    <property type="term" value="F:cytoskeletal motor activity"/>
    <property type="evidence" value="ECO:0007669"/>
    <property type="project" value="InterPro"/>
</dbReference>
<keyword evidence="18" id="KW-0969">Cilium</keyword>
<evidence type="ECO:0000256" key="2">
    <source>
        <dbReference type="ARBA" id="ARBA00004117"/>
    </source>
</evidence>
<comment type="function">
    <text evidence="1 12">The M ring may be actively involved in energy transduction.</text>
</comment>
<dbReference type="PANTHER" id="PTHR30046">
    <property type="entry name" value="FLAGELLAR M-RING PROTEIN"/>
    <property type="match status" value="1"/>
</dbReference>
<dbReference type="InterPro" id="IPR000067">
    <property type="entry name" value="FlgMring_FliF"/>
</dbReference>
<feature type="region of interest" description="Disordered" evidence="14">
    <location>
        <begin position="276"/>
        <end position="353"/>
    </location>
</feature>
<feature type="transmembrane region" description="Helical" evidence="15">
    <location>
        <begin position="453"/>
        <end position="475"/>
    </location>
</feature>
<evidence type="ECO:0000256" key="6">
    <source>
        <dbReference type="ARBA" id="ARBA00022475"/>
    </source>
</evidence>
<keyword evidence="7 15" id="KW-0812">Transmembrane</keyword>
<dbReference type="RefSeq" id="WP_053908791.1">
    <property type="nucleotide sequence ID" value="NZ_CAWMUS010000022.1"/>
</dbReference>
<reference evidence="18 19" key="1">
    <citation type="submission" date="2015-07" db="EMBL/GenBank/DDBJ databases">
        <title>ATOL: Assembling a taxonomically balanced genome-scale reconstruction of the evolutionary history of the Enterobacteriaceae.</title>
        <authorList>
            <person name="Plunkett G.III."/>
            <person name="Neeno-Eckwall E.C."/>
            <person name="Glasner J.D."/>
            <person name="Perna N.T."/>
        </authorList>
    </citation>
    <scope>NUCLEOTIDE SEQUENCE [LARGE SCALE GENOMIC DNA]</scope>
    <source>
        <strain evidence="18 19">ATCC 35017</strain>
    </source>
</reference>
<evidence type="ECO:0000256" key="10">
    <source>
        <dbReference type="ARBA" id="ARBA00023143"/>
    </source>
</evidence>
<feature type="transmembrane region" description="Helical" evidence="15">
    <location>
        <begin position="27"/>
        <end position="47"/>
    </location>
</feature>
<dbReference type="Proteomes" id="UP000053226">
    <property type="component" value="Unassembled WGS sequence"/>
</dbReference>
<evidence type="ECO:0000256" key="14">
    <source>
        <dbReference type="SAM" id="MobiDB-lite"/>
    </source>
</evidence>
<evidence type="ECO:0000256" key="15">
    <source>
        <dbReference type="SAM" id="Phobius"/>
    </source>
</evidence>
<evidence type="ECO:0000256" key="7">
    <source>
        <dbReference type="ARBA" id="ARBA00022692"/>
    </source>
</evidence>
<dbReference type="InterPro" id="IPR043427">
    <property type="entry name" value="YscJ/FliF"/>
</dbReference>
<dbReference type="InterPro" id="IPR013556">
    <property type="entry name" value="Flag_M-ring_C"/>
</dbReference>
<organism evidence="18 19">
    <name type="scientific">Moellerella wisconsensis ATCC 35017</name>
    <dbReference type="NCBI Taxonomy" id="1354267"/>
    <lineage>
        <taxon>Bacteria</taxon>
        <taxon>Pseudomonadati</taxon>
        <taxon>Pseudomonadota</taxon>
        <taxon>Gammaproteobacteria</taxon>
        <taxon>Enterobacterales</taxon>
        <taxon>Morganellaceae</taxon>
        <taxon>Moellerella</taxon>
    </lineage>
</organism>